<protein>
    <recommendedName>
        <fullName evidence="7">Dipeptidyl-peptidase</fullName>
        <ecNumber evidence="7">3.4.14.-</ecNumber>
    </recommendedName>
</protein>
<dbReference type="InterPro" id="IPR019500">
    <property type="entry name" value="Pep_S46"/>
</dbReference>
<evidence type="ECO:0000256" key="1">
    <source>
        <dbReference type="ARBA" id="ARBA00010491"/>
    </source>
</evidence>
<dbReference type="Proteomes" id="UP000032544">
    <property type="component" value="Unassembled WGS sequence"/>
</dbReference>
<dbReference type="GO" id="GO:0043171">
    <property type="term" value="P:peptide catabolic process"/>
    <property type="evidence" value="ECO:0007669"/>
    <property type="project" value="UniProtKB-UniRule"/>
</dbReference>
<dbReference type="Gene3D" id="2.40.10.10">
    <property type="entry name" value="Trypsin-like serine proteases"/>
    <property type="match status" value="1"/>
</dbReference>
<dbReference type="SUPFAM" id="SSF50494">
    <property type="entry name" value="Trypsin-like serine proteases"/>
    <property type="match status" value="1"/>
</dbReference>
<keyword evidence="3 7" id="KW-0645">Protease</keyword>
<evidence type="ECO:0000313" key="9">
    <source>
        <dbReference type="Proteomes" id="UP000032544"/>
    </source>
</evidence>
<dbReference type="PANTHER" id="PTHR38469:SF1">
    <property type="entry name" value="PERIPLASMIC PEPTIDASE SUBFAMILY S1B"/>
    <property type="match status" value="1"/>
</dbReference>
<evidence type="ECO:0000313" key="8">
    <source>
        <dbReference type="EMBL" id="KJF43706.1"/>
    </source>
</evidence>
<keyword evidence="4" id="KW-0732">Signal</keyword>
<sequence>MMKKSLLLLLLGFSLFQLSAKEGMWIPILLEKYNLAEMQEMGFKLTADDIYDVNHSSMKDAVVIFGGGCTGELISDEGLLITNHHCGYRQIQSHSTVEHDYLTNGFWAMSRDEELPNERLTVSFLEYMEDVTDKVLAGTENLDGEAADKKINENTDRIIKEARNDGKFTASVKPLFYGNQYFLYVYKVYKDVRLVGAPPSAIGKFGGDTDNWMWPRHTGDFSLFRIYADENNEPAEYSPDNVPFKPKKSFPVSMKGILPGDFTMVFGNPGTTMQYWPHQAVDVTMNQRDPDRIMLRDIKLDIIGGDMESDPKIRIQYAAKYQSISNSWKKWQGEIKGLKRLDAVNKKLAYEEEFKKWTQQNNTWDNTYEPVFNAFEELYTDYATYIKAYDYYREIVISGVEVFKQARTVNSIINNIENDQGERAESIRSAMLNGLPGFYKDFNQPTDDDLFAALMPELINGLDASFLPAEVVETIKQNDREKLIKKVYQKSILTDREKLEDLLKNGSEKQLLKLRKDPLIAMYNQLNFIYEKDIIPEVRKISKSIDDNMKVYMAGLMEMKKGQAFYPDANLTLRVAYGQVEGYEPKDGVKYKYYTTLTGIMEKDNPEIYDYDVPDRLKELYQTKDFGQYEVNGDVPVCFTASNHTTGGNSGSPVVNGNGELIGVNFDRCWEGTMSDIMYDPERCRNISIDIRYALFIIDKFAGAGYLLDEMEIVK</sequence>
<keyword evidence="5 7" id="KW-0378">Hydrolase</keyword>
<keyword evidence="9" id="KW-1185">Reference proteome</keyword>
<comment type="caution">
    <text evidence="8">The sequence shown here is derived from an EMBL/GenBank/DDBJ whole genome shotgun (WGS) entry which is preliminary data.</text>
</comment>
<comment type="similarity">
    <text evidence="1 7">Belongs to the peptidase S46 family.</text>
</comment>
<dbReference type="InterPro" id="IPR009003">
    <property type="entry name" value="Peptidase_S1_PA"/>
</dbReference>
<dbReference type="Pfam" id="PF10459">
    <property type="entry name" value="Peptidase_S46"/>
    <property type="match status" value="1"/>
</dbReference>
<dbReference type="EMBL" id="JRHC01000002">
    <property type="protein sequence ID" value="KJF43706.1"/>
    <property type="molecule type" value="Genomic_DNA"/>
</dbReference>
<dbReference type="EC" id="3.4.14.-" evidence="7"/>
<dbReference type="RefSeq" id="WP_045029561.1">
    <property type="nucleotide sequence ID" value="NZ_JRHC01000002.1"/>
</dbReference>
<dbReference type="GO" id="GO:0008239">
    <property type="term" value="F:dipeptidyl-peptidase activity"/>
    <property type="evidence" value="ECO:0007669"/>
    <property type="project" value="UniProtKB-UniRule"/>
</dbReference>
<name>A0A0D8JB26_9BACT</name>
<keyword evidence="6 7" id="KW-0720">Serine protease</keyword>
<gene>
    <name evidence="8" type="ORF">LH29_11465</name>
</gene>
<keyword evidence="2 7" id="KW-0031">Aminopeptidase</keyword>
<evidence type="ECO:0000256" key="6">
    <source>
        <dbReference type="ARBA" id="ARBA00022825"/>
    </source>
</evidence>
<evidence type="ECO:0000256" key="2">
    <source>
        <dbReference type="ARBA" id="ARBA00022438"/>
    </source>
</evidence>
<evidence type="ECO:0000256" key="7">
    <source>
        <dbReference type="RuleBase" id="RU366067"/>
    </source>
</evidence>
<proteinExistence type="inferred from homology"/>
<comment type="function">
    <text evidence="7">Catalyzes the removal of dipeptides from the N-terminus of oligopeptides.</text>
</comment>
<dbReference type="InterPro" id="IPR043504">
    <property type="entry name" value="Peptidase_S1_PA_chymotrypsin"/>
</dbReference>
<dbReference type="STRING" id="1544798.LH29_11465"/>
<dbReference type="PANTHER" id="PTHR38469">
    <property type="entry name" value="PERIPLASMIC PEPTIDASE SUBFAMILY S1B"/>
    <property type="match status" value="1"/>
</dbReference>
<accession>A0A0D8JB26</accession>
<evidence type="ECO:0000256" key="5">
    <source>
        <dbReference type="ARBA" id="ARBA00022801"/>
    </source>
</evidence>
<dbReference type="PATRIC" id="fig|1544798.3.peg.2448"/>
<evidence type="ECO:0000256" key="4">
    <source>
        <dbReference type="ARBA" id="ARBA00022729"/>
    </source>
</evidence>
<dbReference type="GO" id="GO:0070009">
    <property type="term" value="F:serine-type aminopeptidase activity"/>
    <property type="evidence" value="ECO:0007669"/>
    <property type="project" value="UniProtKB-UniRule"/>
</dbReference>
<dbReference type="AlphaFoldDB" id="A0A0D8JB26"/>
<reference evidence="8 9" key="1">
    <citation type="submission" date="2014-09" db="EMBL/GenBank/DDBJ databases">
        <title>Draft Genome Sequence of Draconibacterium sp. JN14CK-3.</title>
        <authorList>
            <person name="Dong C."/>
            <person name="Lai Q."/>
            <person name="Shao Z."/>
        </authorList>
    </citation>
    <scope>NUCLEOTIDE SEQUENCE [LARGE SCALE GENOMIC DNA]</scope>
    <source>
        <strain evidence="8 9">JN14CK-3</strain>
    </source>
</reference>
<evidence type="ECO:0000256" key="3">
    <source>
        <dbReference type="ARBA" id="ARBA00022670"/>
    </source>
</evidence>
<organism evidence="8 9">
    <name type="scientific">Draconibacterium sediminis</name>
    <dbReference type="NCBI Taxonomy" id="1544798"/>
    <lineage>
        <taxon>Bacteria</taxon>
        <taxon>Pseudomonadati</taxon>
        <taxon>Bacteroidota</taxon>
        <taxon>Bacteroidia</taxon>
        <taxon>Marinilabiliales</taxon>
        <taxon>Prolixibacteraceae</taxon>
        <taxon>Draconibacterium</taxon>
    </lineage>
</organism>
<dbReference type="GO" id="GO:0006508">
    <property type="term" value="P:proteolysis"/>
    <property type="evidence" value="ECO:0007669"/>
    <property type="project" value="UniProtKB-KW"/>
</dbReference>